<feature type="non-terminal residue" evidence="2">
    <location>
        <position position="1"/>
    </location>
</feature>
<feature type="region of interest" description="Disordered" evidence="1">
    <location>
        <begin position="1"/>
        <end position="27"/>
    </location>
</feature>
<name>A0A6J4HZA0_9ACTN</name>
<organism evidence="2">
    <name type="scientific">uncultured Mycobacteriales bacterium</name>
    <dbReference type="NCBI Taxonomy" id="581187"/>
    <lineage>
        <taxon>Bacteria</taxon>
        <taxon>Bacillati</taxon>
        <taxon>Actinomycetota</taxon>
        <taxon>Actinomycetes</taxon>
        <taxon>Mycobacteriales</taxon>
        <taxon>environmental samples</taxon>
    </lineage>
</organism>
<proteinExistence type="predicted"/>
<feature type="region of interest" description="Disordered" evidence="1">
    <location>
        <begin position="47"/>
        <end position="94"/>
    </location>
</feature>
<accession>A0A6J4HZA0</accession>
<sequence>GEGDLERHGHRGERRHGDRRGQSLLPALVGPRRLPARVRHALGVPVEGHRELPVPGGRRQGQRGRPLVLPGAEGRGQAHRRPRRLLEGRRGLRV</sequence>
<reference evidence="2" key="1">
    <citation type="submission" date="2020-02" db="EMBL/GenBank/DDBJ databases">
        <authorList>
            <person name="Meier V. D."/>
        </authorList>
    </citation>
    <scope>NUCLEOTIDE SEQUENCE</scope>
    <source>
        <strain evidence="2">AVDCRST_MAG41</strain>
    </source>
</reference>
<dbReference type="EMBL" id="CADCTP010000121">
    <property type="protein sequence ID" value="CAA9237258.1"/>
    <property type="molecule type" value="Genomic_DNA"/>
</dbReference>
<feature type="non-terminal residue" evidence="2">
    <location>
        <position position="94"/>
    </location>
</feature>
<evidence type="ECO:0000256" key="1">
    <source>
        <dbReference type="SAM" id="MobiDB-lite"/>
    </source>
</evidence>
<protein>
    <submittedName>
        <fullName evidence="2">Uncharacterized protein</fullName>
    </submittedName>
</protein>
<feature type="compositionally biased region" description="Low complexity" evidence="1">
    <location>
        <begin position="53"/>
        <end position="69"/>
    </location>
</feature>
<feature type="compositionally biased region" description="Basic and acidic residues" evidence="1">
    <location>
        <begin position="84"/>
        <end position="94"/>
    </location>
</feature>
<gene>
    <name evidence="2" type="ORF">AVDCRST_MAG41-1259</name>
</gene>
<dbReference type="AlphaFoldDB" id="A0A6J4HZA0"/>
<evidence type="ECO:0000313" key="2">
    <source>
        <dbReference type="EMBL" id="CAA9237258.1"/>
    </source>
</evidence>